<evidence type="ECO:0000313" key="1">
    <source>
        <dbReference type="EMBL" id="AYV75661.1"/>
    </source>
</evidence>
<accession>A0A3G4ZNV9</accession>
<name>A0A3G4ZNV9_9VIRU</name>
<sequence>MTIYNIYNSEDLLYPLDEDEIEQLDNTWNFLKKFQFNTIGVTEYRKKIINKISKSIDKENFYSYEKIAEKMMWNLRDKVKYLFNECSECIDHTEKLNETGLMTIMGKFYDDNSYRSYINKLILIDDNNDKIHYKKMEGSSCIFNQNKMNETIWIVMTDKNLYEKIIKEPKKIQLVDSPNYYHGYDYGLPNLNFGKPFIQSDSYRLRRIEKMYYDKNAENNWFKLIR</sequence>
<gene>
    <name evidence="1" type="ORF">Terrestrivirus2_169</name>
</gene>
<organism evidence="1">
    <name type="scientific">Terrestrivirus sp</name>
    <dbReference type="NCBI Taxonomy" id="2487775"/>
    <lineage>
        <taxon>Viruses</taxon>
        <taxon>Varidnaviria</taxon>
        <taxon>Bamfordvirae</taxon>
        <taxon>Nucleocytoviricota</taxon>
        <taxon>Megaviricetes</taxon>
        <taxon>Imitervirales</taxon>
        <taxon>Mimiviridae</taxon>
        <taxon>Klosneuvirinae</taxon>
    </lineage>
</organism>
<proteinExistence type="predicted"/>
<reference evidence="1" key="1">
    <citation type="submission" date="2018-10" db="EMBL/GenBank/DDBJ databases">
        <title>Hidden diversity of soil giant viruses.</title>
        <authorList>
            <person name="Schulz F."/>
            <person name="Alteio L."/>
            <person name="Goudeau D."/>
            <person name="Ryan E.M."/>
            <person name="Malmstrom R.R."/>
            <person name="Blanchard J."/>
            <person name="Woyke T."/>
        </authorList>
    </citation>
    <scope>NUCLEOTIDE SEQUENCE</scope>
    <source>
        <strain evidence="1">TEV1</strain>
    </source>
</reference>
<protein>
    <submittedName>
        <fullName evidence="1">Uncharacterized protein</fullName>
    </submittedName>
</protein>
<dbReference type="EMBL" id="MK071980">
    <property type="protein sequence ID" value="AYV75661.1"/>
    <property type="molecule type" value="Genomic_DNA"/>
</dbReference>